<dbReference type="AlphaFoldDB" id="A0A4Y2C0S1"/>
<protein>
    <submittedName>
        <fullName evidence="1">Uncharacterized protein</fullName>
    </submittedName>
</protein>
<dbReference type="EMBL" id="BGPR01084872">
    <property type="protein sequence ID" value="GBL97196.1"/>
    <property type="molecule type" value="Genomic_DNA"/>
</dbReference>
<name>A0A4Y2C0S1_ARAVE</name>
<proteinExistence type="predicted"/>
<organism evidence="1 2">
    <name type="scientific">Araneus ventricosus</name>
    <name type="common">Orbweaver spider</name>
    <name type="synonym">Epeira ventricosa</name>
    <dbReference type="NCBI Taxonomy" id="182803"/>
    <lineage>
        <taxon>Eukaryota</taxon>
        <taxon>Metazoa</taxon>
        <taxon>Ecdysozoa</taxon>
        <taxon>Arthropoda</taxon>
        <taxon>Chelicerata</taxon>
        <taxon>Arachnida</taxon>
        <taxon>Araneae</taxon>
        <taxon>Araneomorphae</taxon>
        <taxon>Entelegynae</taxon>
        <taxon>Araneoidea</taxon>
        <taxon>Araneidae</taxon>
        <taxon>Araneus</taxon>
    </lineage>
</organism>
<accession>A0A4Y2C0S1</accession>
<keyword evidence="2" id="KW-1185">Reference proteome</keyword>
<dbReference type="Proteomes" id="UP000499080">
    <property type="component" value="Unassembled WGS sequence"/>
</dbReference>
<gene>
    <name evidence="1" type="ORF">AVEN_143464_1</name>
</gene>
<reference evidence="1 2" key="1">
    <citation type="journal article" date="2019" name="Sci. Rep.">
        <title>Orb-weaving spider Araneus ventricosus genome elucidates the spidroin gene catalogue.</title>
        <authorList>
            <person name="Kono N."/>
            <person name="Nakamura H."/>
            <person name="Ohtoshi R."/>
            <person name="Moran D.A.P."/>
            <person name="Shinohara A."/>
            <person name="Yoshida Y."/>
            <person name="Fujiwara M."/>
            <person name="Mori M."/>
            <person name="Tomita M."/>
            <person name="Arakawa K."/>
        </authorList>
    </citation>
    <scope>NUCLEOTIDE SEQUENCE [LARGE SCALE GENOMIC DNA]</scope>
</reference>
<evidence type="ECO:0000313" key="1">
    <source>
        <dbReference type="EMBL" id="GBL97196.1"/>
    </source>
</evidence>
<sequence length="95" mass="10789">MVPLTLDIGSDGKINYCSFFPMFLFRPDPVVLFCFQYWNEKLPGRSVVSGLSDLCHNGVWFNDLHAGDVSYLFLRVRPMCHRNGAYNASADVPEL</sequence>
<comment type="caution">
    <text evidence="1">The sequence shown here is derived from an EMBL/GenBank/DDBJ whole genome shotgun (WGS) entry which is preliminary data.</text>
</comment>
<evidence type="ECO:0000313" key="2">
    <source>
        <dbReference type="Proteomes" id="UP000499080"/>
    </source>
</evidence>